<accession>A0A420W855</accession>
<dbReference type="Proteomes" id="UP000280881">
    <property type="component" value="Unassembled WGS sequence"/>
</dbReference>
<comment type="caution">
    <text evidence="2">The sequence shown here is derived from an EMBL/GenBank/DDBJ whole genome shotgun (WGS) entry which is preliminary data.</text>
</comment>
<sequence length="264" mass="28979">MKRFLVVLTSVFALTTTAGAVTISGGAGAWKEKPSGWIEYTENKGAGVSAKTNVDVKDDLHIDDETKAFGWFKISDIPFLPDVKVRYTPMKFTGSGIATTTFTFGKLTVPAKSKVSSKVEANQYDVILTYNFPFIKTATANKLNLQWGINVKVIDGYAKVKYSDPTSPGGWREDSKSATIPVPMAHLEGEVRPVSLFGLSFEGNWVGYSGSQFYDVVGEFKVYPHKNLFVGVGYRYQRLKLDDISDVSSDLKVKGAFAEAGFTF</sequence>
<organism evidence="2 3">
    <name type="scientific">Thermovibrio guaymasensis</name>
    <dbReference type="NCBI Taxonomy" id="240167"/>
    <lineage>
        <taxon>Bacteria</taxon>
        <taxon>Pseudomonadati</taxon>
        <taxon>Aquificota</taxon>
        <taxon>Aquificia</taxon>
        <taxon>Desulfurobacteriales</taxon>
        <taxon>Desulfurobacteriaceae</taxon>
        <taxon>Thermovibrio</taxon>
    </lineage>
</organism>
<proteinExistence type="predicted"/>
<feature type="chain" id="PRO_5019037941" evidence="1">
    <location>
        <begin position="21"/>
        <end position="264"/>
    </location>
</feature>
<protein>
    <submittedName>
        <fullName evidence="2">Outer membrane protein</fullName>
    </submittedName>
</protein>
<evidence type="ECO:0000313" key="2">
    <source>
        <dbReference type="EMBL" id="RKQ63497.1"/>
    </source>
</evidence>
<feature type="signal peptide" evidence="1">
    <location>
        <begin position="1"/>
        <end position="20"/>
    </location>
</feature>
<keyword evidence="1" id="KW-0732">Signal</keyword>
<dbReference type="AlphaFoldDB" id="A0A420W855"/>
<reference evidence="2 3" key="1">
    <citation type="submission" date="2018-10" db="EMBL/GenBank/DDBJ databases">
        <title>Genomic Encyclopedia of Type Strains, Phase IV (KMG-IV): sequencing the most valuable type-strain genomes for metagenomic binning, comparative biology and taxonomic classification.</title>
        <authorList>
            <person name="Goeker M."/>
        </authorList>
    </citation>
    <scope>NUCLEOTIDE SEQUENCE [LARGE SCALE GENOMIC DNA]</scope>
    <source>
        <strain evidence="2 3">DSM 15521</strain>
    </source>
</reference>
<keyword evidence="3" id="KW-1185">Reference proteome</keyword>
<dbReference type="RefSeq" id="WP_121169743.1">
    <property type="nucleotide sequence ID" value="NZ_RBIE01000001.1"/>
</dbReference>
<dbReference type="OrthoDB" id="11310at2"/>
<name>A0A420W855_9BACT</name>
<evidence type="ECO:0000256" key="1">
    <source>
        <dbReference type="SAM" id="SignalP"/>
    </source>
</evidence>
<dbReference type="EMBL" id="RBIE01000001">
    <property type="protein sequence ID" value="RKQ63497.1"/>
    <property type="molecule type" value="Genomic_DNA"/>
</dbReference>
<gene>
    <name evidence="2" type="ORF">C7457_0371</name>
</gene>
<evidence type="ECO:0000313" key="3">
    <source>
        <dbReference type="Proteomes" id="UP000280881"/>
    </source>
</evidence>
<dbReference type="NCBIfam" id="TIGR04219">
    <property type="entry name" value="OMP_w_GlyGly"/>
    <property type="match status" value="1"/>
</dbReference>
<dbReference type="InterPro" id="IPR026387">
    <property type="entry name" value="OMP_w_GlyGly"/>
</dbReference>